<keyword evidence="9" id="KW-1185">Reference proteome</keyword>
<evidence type="ECO:0000256" key="1">
    <source>
        <dbReference type="ARBA" id="ARBA00012156"/>
    </source>
</evidence>
<keyword evidence="3" id="KW-0819">tRNA processing</keyword>
<dbReference type="Gene3D" id="3.30.420.40">
    <property type="match status" value="2"/>
</dbReference>
<dbReference type="AlphaFoldDB" id="A0AA88KKI7"/>
<evidence type="ECO:0000256" key="4">
    <source>
        <dbReference type="ARBA" id="ARBA00022723"/>
    </source>
</evidence>
<name>A0AA88KKI7_NAELO</name>
<evidence type="ECO:0000256" key="2">
    <source>
        <dbReference type="ARBA" id="ARBA00022679"/>
    </source>
</evidence>
<reference evidence="8 9" key="1">
    <citation type="journal article" date="2018" name="BMC Genomics">
        <title>The genome of Naegleria lovaniensis, the basis for a comparative approach to unravel pathogenicity factors of the human pathogenic amoeba N. fowleri.</title>
        <authorList>
            <person name="Liechti N."/>
            <person name="Schurch N."/>
            <person name="Bruggmann R."/>
            <person name="Wittwer M."/>
        </authorList>
    </citation>
    <scope>NUCLEOTIDE SEQUENCE [LARGE SCALE GENOMIC DNA]</scope>
    <source>
        <strain evidence="8 9">ATCC 30569</strain>
    </source>
</reference>
<evidence type="ECO:0000313" key="9">
    <source>
        <dbReference type="Proteomes" id="UP000816034"/>
    </source>
</evidence>
<dbReference type="PANTHER" id="PTHR11735">
    <property type="entry name" value="TRNA N6-ADENOSINE THREONYLCARBAMOYLTRANSFERASE"/>
    <property type="match status" value="1"/>
</dbReference>
<sequence length="570" mass="64010">MFRDKFSRFSVPIFLNPNLYSTQCYSIPSRIYPCSKKHLTSTFKVGKTFHSSRTFSTSPSTVIPSSTHSSEMIWSNKNFKKTLMNNKQHNDSKSNLIISNFNRVLSKKFSYSRLDQQREPSLTPHETCSNLPMTQILSIETSCDDTAVAILQQDGISKLSPKILFEKVITHHELVEHFGGVHPTEMANMHKKTLDGMIEQALNFVKCENENVKIDAIAVTIGPGLPPCLSVGVETATIWSQKMNIPCIPIHHLEAHLLMPLMFSNTDIQFPYLALLASGGHCMIVFSKGIGDYEIIGSTEDDSIGEAFDKTARLLKESVHGDLTDYALNILKNSTSCYEQSGTLMNNVSSGHVPNKTHLSGGALIEILAMKGQADKYRFAIPLRKGKRHEEITFSFSGLKTEVLKVVRSEQNNGVSKRELHRMLSKLRNTTVSDVGNEANASSTKISMETACDIAASMQQAAFTHLMEKLQLAIFRYRSYTNEYPNTLIVSGGVSANEYFRKQLIELTEKNEYSLKIAPLKYCTDNAVMIGFAALKRLANKCHEPCGTFDKEKYLPRWTITSLDQFYKRH</sequence>
<dbReference type="EMBL" id="PYSW02000036">
    <property type="protein sequence ID" value="KAG2377849.1"/>
    <property type="molecule type" value="Genomic_DNA"/>
</dbReference>
<dbReference type="GO" id="GO:0008033">
    <property type="term" value="P:tRNA processing"/>
    <property type="evidence" value="ECO:0007669"/>
    <property type="project" value="UniProtKB-KW"/>
</dbReference>
<evidence type="ECO:0000313" key="8">
    <source>
        <dbReference type="EMBL" id="KAG2377849.1"/>
    </source>
</evidence>
<gene>
    <name evidence="8" type="ORF">C9374_008934</name>
</gene>
<protein>
    <recommendedName>
        <fullName evidence="1">N(6)-L-threonylcarbamoyladenine synthase</fullName>
        <ecNumber evidence="1">2.3.1.234</ecNumber>
    </recommendedName>
</protein>
<dbReference type="SUPFAM" id="SSF53067">
    <property type="entry name" value="Actin-like ATPase domain"/>
    <property type="match status" value="1"/>
</dbReference>
<dbReference type="GeneID" id="68101388"/>
<feature type="domain" description="Gcp-like" evidence="7">
    <location>
        <begin position="162"/>
        <end position="531"/>
    </location>
</feature>
<dbReference type="PRINTS" id="PR00789">
    <property type="entry name" value="OSIALOPTASE"/>
</dbReference>
<keyword evidence="5" id="KW-0012">Acyltransferase</keyword>
<dbReference type="Proteomes" id="UP000816034">
    <property type="component" value="Unassembled WGS sequence"/>
</dbReference>
<evidence type="ECO:0000256" key="5">
    <source>
        <dbReference type="ARBA" id="ARBA00023315"/>
    </source>
</evidence>
<dbReference type="GO" id="GO:0046872">
    <property type="term" value="F:metal ion binding"/>
    <property type="evidence" value="ECO:0007669"/>
    <property type="project" value="UniProtKB-KW"/>
</dbReference>
<evidence type="ECO:0000259" key="7">
    <source>
        <dbReference type="Pfam" id="PF00814"/>
    </source>
</evidence>
<dbReference type="InterPro" id="IPR000905">
    <property type="entry name" value="Gcp-like_dom"/>
</dbReference>
<comment type="caution">
    <text evidence="8">The sequence shown here is derived from an EMBL/GenBank/DDBJ whole genome shotgun (WGS) entry which is preliminary data.</text>
</comment>
<dbReference type="GO" id="GO:0005739">
    <property type="term" value="C:mitochondrion"/>
    <property type="evidence" value="ECO:0007669"/>
    <property type="project" value="TreeGrafter"/>
</dbReference>
<dbReference type="EC" id="2.3.1.234" evidence="1"/>
<dbReference type="PANTHER" id="PTHR11735:SF6">
    <property type="entry name" value="TRNA N6-ADENOSINE THREONYLCARBAMOYLTRANSFERASE, MITOCHONDRIAL"/>
    <property type="match status" value="1"/>
</dbReference>
<dbReference type="RefSeq" id="XP_044545111.1">
    <property type="nucleotide sequence ID" value="XM_044699065.1"/>
</dbReference>
<evidence type="ECO:0000256" key="6">
    <source>
        <dbReference type="ARBA" id="ARBA00048117"/>
    </source>
</evidence>
<accession>A0AA88KKI7</accession>
<dbReference type="GO" id="GO:0061711">
    <property type="term" value="F:tRNA N(6)-L-threonylcarbamoyladenine synthase activity"/>
    <property type="evidence" value="ECO:0007669"/>
    <property type="project" value="UniProtKB-EC"/>
</dbReference>
<organism evidence="8 9">
    <name type="scientific">Naegleria lovaniensis</name>
    <name type="common">Amoeba</name>
    <dbReference type="NCBI Taxonomy" id="51637"/>
    <lineage>
        <taxon>Eukaryota</taxon>
        <taxon>Discoba</taxon>
        <taxon>Heterolobosea</taxon>
        <taxon>Tetramitia</taxon>
        <taxon>Eutetramitia</taxon>
        <taxon>Vahlkampfiidae</taxon>
        <taxon>Naegleria</taxon>
    </lineage>
</organism>
<keyword evidence="4" id="KW-0479">Metal-binding</keyword>
<dbReference type="CDD" id="cd24134">
    <property type="entry name" value="ASKHA_NBD_OSGEPL1_QRI7_euk"/>
    <property type="match status" value="1"/>
</dbReference>
<dbReference type="InterPro" id="IPR017861">
    <property type="entry name" value="KAE1/TsaD"/>
</dbReference>
<keyword evidence="2" id="KW-0808">Transferase</keyword>
<dbReference type="Pfam" id="PF00814">
    <property type="entry name" value="TsaD"/>
    <property type="match status" value="1"/>
</dbReference>
<dbReference type="InterPro" id="IPR043129">
    <property type="entry name" value="ATPase_NBD"/>
</dbReference>
<evidence type="ECO:0000256" key="3">
    <source>
        <dbReference type="ARBA" id="ARBA00022694"/>
    </source>
</evidence>
<proteinExistence type="predicted"/>
<comment type="catalytic activity">
    <reaction evidence="6">
        <text>L-threonylcarbamoyladenylate + adenosine(37) in tRNA = N(6)-L-threonylcarbamoyladenosine(37) in tRNA + AMP + H(+)</text>
        <dbReference type="Rhea" id="RHEA:37059"/>
        <dbReference type="Rhea" id="RHEA-COMP:10162"/>
        <dbReference type="Rhea" id="RHEA-COMP:10163"/>
        <dbReference type="ChEBI" id="CHEBI:15378"/>
        <dbReference type="ChEBI" id="CHEBI:73682"/>
        <dbReference type="ChEBI" id="CHEBI:74411"/>
        <dbReference type="ChEBI" id="CHEBI:74418"/>
        <dbReference type="ChEBI" id="CHEBI:456215"/>
        <dbReference type="EC" id="2.3.1.234"/>
    </reaction>
</comment>